<dbReference type="Pfam" id="PF20155">
    <property type="entry name" value="TMP_3"/>
    <property type="match status" value="1"/>
</dbReference>
<comment type="caution">
    <text evidence="4">The sequence shown here is derived from an EMBL/GenBank/DDBJ whole genome shotgun (WGS) entry which is preliminary data.</text>
</comment>
<reference evidence="4" key="1">
    <citation type="submission" date="2020-07" db="EMBL/GenBank/DDBJ databases">
        <title>Pseudomonas chaetoceroseae sp. nov., a new member of the Pseudomonas oleovorans group isolated from a culture of Chaetoceros calcitrans.</title>
        <authorList>
            <person name="Girard L."/>
            <person name="Lood C."/>
            <person name="De Mot R."/>
            <person name="Baudart J."/>
        </authorList>
    </citation>
    <scope>NUCLEOTIDE SEQUENCE</scope>
    <source>
        <strain evidence="4">536</strain>
    </source>
</reference>
<evidence type="ECO:0000256" key="1">
    <source>
        <dbReference type="SAM" id="Coils"/>
    </source>
</evidence>
<feature type="compositionally biased region" description="Basic and acidic residues" evidence="2">
    <location>
        <begin position="428"/>
        <end position="446"/>
    </location>
</feature>
<dbReference type="NCBIfam" id="TIGR02675">
    <property type="entry name" value="tape_meas_nterm"/>
    <property type="match status" value="1"/>
</dbReference>
<organism evidence="4 5">
    <name type="scientific">Pseudomonas chaetocerotis</name>
    <dbReference type="NCBI Taxonomy" id="2758695"/>
    <lineage>
        <taxon>Bacteria</taxon>
        <taxon>Pseudomonadati</taxon>
        <taxon>Pseudomonadota</taxon>
        <taxon>Gammaproteobacteria</taxon>
        <taxon>Pseudomonadales</taxon>
        <taxon>Pseudomonadaceae</taxon>
        <taxon>Pseudomonas</taxon>
    </lineage>
</organism>
<feature type="domain" description="Tape measure protein N-terminal" evidence="3">
    <location>
        <begin position="83"/>
        <end position="273"/>
    </location>
</feature>
<dbReference type="AlphaFoldDB" id="A0A931D575"/>
<keyword evidence="1" id="KW-0175">Coiled coil</keyword>
<dbReference type="Proteomes" id="UP000596932">
    <property type="component" value="Unassembled WGS sequence"/>
</dbReference>
<dbReference type="EMBL" id="JACFYX010000028">
    <property type="protein sequence ID" value="MBG0837869.1"/>
    <property type="molecule type" value="Genomic_DNA"/>
</dbReference>
<feature type="coiled-coil region" evidence="1">
    <location>
        <begin position="594"/>
        <end position="621"/>
    </location>
</feature>
<evidence type="ECO:0000256" key="2">
    <source>
        <dbReference type="SAM" id="MobiDB-lite"/>
    </source>
</evidence>
<keyword evidence="5" id="KW-1185">Reference proteome</keyword>
<dbReference type="InterPro" id="IPR013491">
    <property type="entry name" value="Tape_meas_N"/>
</dbReference>
<evidence type="ECO:0000259" key="3">
    <source>
        <dbReference type="Pfam" id="PF20155"/>
    </source>
</evidence>
<accession>A0A931D575</accession>
<feature type="region of interest" description="Disordered" evidence="2">
    <location>
        <begin position="427"/>
        <end position="446"/>
    </location>
</feature>
<gene>
    <name evidence="4" type="ORF">H3221_22385</name>
</gene>
<proteinExistence type="predicted"/>
<evidence type="ECO:0000313" key="4">
    <source>
        <dbReference type="EMBL" id="MBG0837869.1"/>
    </source>
</evidence>
<sequence>MIGKGGKGDIEFALRLRADLEQGQRELRRLIGALGDTGKSATQAGRRMGDVSSGAERIRREISALPAMLRNLSVALGAAFSVREVAQAAEAYTTIANRLALVTSSAQELADAQDAVFRIAQEGRQPLGETAELYQRIATNADQLNLSAAGVEAVVDTINKTLAISGTTGQAASAALVQLGQAFASGTLRGEELNSVLEQAPALARTLSDGLGVTVGELRALGMEGKLTAQNVVQALLAQSGAVDEQFSKIQTTGAQAMTVLGNSLTRVIGELNTATGASASFGDALLDVAKWLDSGALTDGALDMLSIWGGTFDAISADVASLELDFDSLAEGGENTAQFLARAFKELPVNLRSAVQLATTEILALFDRAVAYATFTGEAIRSAFDDAGRQAADQELQARLEQINSVRDASINTILEERDAILGAAAADRERREEERKSREASRQQRLKDIAALREQAKAGGVTFGAGTDTEADAKRAKEAQKYVEQLERQAATLGLNAAEVRQYELAEKALTGAMLDRAQAALALIDANEVQRQADANVRANVALEAEFLRASGRSVDAGMLELRVKYDAMRADFEKAGNEAGLAWIDKLIPVGEAKLRLDEVQRQIDRLLAEQQRQEQSINVQQDSGVITELEARDRILDIHRQTYAQLEKIRPVLAEMAEQPGAIGEAAAAVLAQVNDEMARVEATTSKLQQVLKDGLTDGFTQALSGLAQGTMTLRDAVAALGQSVLDALTQMAAQNLAQSLTSSVMGLFGGVGGGNTDLTSGAAAVTSSAVALSGAGSTLIAGAAAIEVAAATLAAANGMKAAASGAGGSGGGSGWLGTLLSLGSMFAGGGAGAAAGGGGFMSSVMASRFADGGHVRGPGTTTSDSIPAWLSDYEYVVRASVVTQPGMLDHLNALNTHGLAALDAYRIGHSTGGLAGVPAPALSSPGLGTSRLAEPSKSMGTTLRNSVNLHLALSDEEVASRAWSAPGQDHFLVFLQRNGAQVRQILGLMD</sequence>
<evidence type="ECO:0000313" key="5">
    <source>
        <dbReference type="Proteomes" id="UP000596932"/>
    </source>
</evidence>
<name>A0A931D575_9PSED</name>
<protein>
    <submittedName>
        <fullName evidence="4">Tape measure protein</fullName>
    </submittedName>
</protein>